<dbReference type="InterPro" id="IPR007016">
    <property type="entry name" value="O-antigen_ligase-rel_domated"/>
</dbReference>
<evidence type="ECO:0000256" key="4">
    <source>
        <dbReference type="ARBA" id="ARBA00023136"/>
    </source>
</evidence>
<proteinExistence type="predicted"/>
<feature type="transmembrane region" description="Helical" evidence="5">
    <location>
        <begin position="132"/>
        <end position="153"/>
    </location>
</feature>
<evidence type="ECO:0000256" key="5">
    <source>
        <dbReference type="SAM" id="Phobius"/>
    </source>
</evidence>
<dbReference type="Pfam" id="PF04932">
    <property type="entry name" value="Wzy_C"/>
    <property type="match status" value="1"/>
</dbReference>
<feature type="domain" description="O-antigen ligase-related" evidence="6">
    <location>
        <begin position="193"/>
        <end position="328"/>
    </location>
</feature>
<keyword evidence="4 5" id="KW-0472">Membrane</keyword>
<dbReference type="Proteomes" id="UP000740830">
    <property type="component" value="Unassembled WGS sequence"/>
</dbReference>
<comment type="subcellular location">
    <subcellularLocation>
        <location evidence="1">Membrane</location>
        <topology evidence="1">Multi-pass membrane protein</topology>
    </subcellularLocation>
</comment>
<feature type="transmembrane region" description="Helical" evidence="5">
    <location>
        <begin position="74"/>
        <end position="95"/>
    </location>
</feature>
<feature type="transmembrane region" description="Helical" evidence="5">
    <location>
        <begin position="48"/>
        <end position="67"/>
    </location>
</feature>
<feature type="transmembrane region" description="Helical" evidence="5">
    <location>
        <begin position="357"/>
        <end position="387"/>
    </location>
</feature>
<sequence>MDKIVYSKDRKNLTDKILSISVMFPITILSIQYLILNYFNILGSNNGSIVQQISKSIVGLLFLVTLPKMLKRNWILFLFTYVTAIGLFLFNYIFFNQNTEILQMLIFQFYFMSLPCFIYSYSIDDTEILLSVMNKVSIIVFIVGVVISILVFTNRITIDSYSMSLSYYMLLPIIVFLNSFLKNMRLLTFTQIIISLIIILSLGSRGPLICIGFFIVSYLINNRVKLNYKSILIYPILLSLVIIIFIKFDDILSYTYRMFLQLGIRSRTLQMLMEKGLYLSGRETLYSTILDQIKQNPLLGIGIGGDRLYVGSYVHNIFLELLSHFGIIFGSIIIVFLFYLCYRMIKLKSKNDSNFMLMWISMGIIPLLVSGSYLIEFNFWIFLGLALKALKKDKNLKIKDIK</sequence>
<comment type="caution">
    <text evidence="7">The sequence shown here is derived from an EMBL/GenBank/DDBJ whole genome shotgun (WGS) entry which is preliminary data.</text>
</comment>
<organism evidence="7 8">
    <name type="scientific">Clostridium algidicarnis</name>
    <dbReference type="NCBI Taxonomy" id="37659"/>
    <lineage>
        <taxon>Bacteria</taxon>
        <taxon>Bacillati</taxon>
        <taxon>Bacillota</taxon>
        <taxon>Clostridia</taxon>
        <taxon>Eubacteriales</taxon>
        <taxon>Clostridiaceae</taxon>
        <taxon>Clostridium</taxon>
    </lineage>
</organism>
<feature type="transmembrane region" description="Helical" evidence="5">
    <location>
        <begin position="193"/>
        <end position="219"/>
    </location>
</feature>
<feature type="transmembrane region" description="Helical" evidence="5">
    <location>
        <begin position="17"/>
        <end position="36"/>
    </location>
</feature>
<evidence type="ECO:0000256" key="3">
    <source>
        <dbReference type="ARBA" id="ARBA00022989"/>
    </source>
</evidence>
<feature type="transmembrane region" description="Helical" evidence="5">
    <location>
        <begin position="101"/>
        <end position="120"/>
    </location>
</feature>
<feature type="transmembrane region" description="Helical" evidence="5">
    <location>
        <begin position="325"/>
        <end position="345"/>
    </location>
</feature>
<name>A0ABS6C5C6_9CLOT</name>
<protein>
    <recommendedName>
        <fullName evidence="6">O-antigen ligase-related domain-containing protein</fullName>
    </recommendedName>
</protein>
<evidence type="ECO:0000313" key="7">
    <source>
        <dbReference type="EMBL" id="MBU3220656.1"/>
    </source>
</evidence>
<keyword evidence="2 5" id="KW-0812">Transmembrane</keyword>
<dbReference type="RefSeq" id="WP_216132510.1">
    <property type="nucleotide sequence ID" value="NZ_JAHLDG010000019.1"/>
</dbReference>
<evidence type="ECO:0000313" key="8">
    <source>
        <dbReference type="Proteomes" id="UP000740830"/>
    </source>
</evidence>
<evidence type="ECO:0000259" key="6">
    <source>
        <dbReference type="Pfam" id="PF04932"/>
    </source>
</evidence>
<accession>A0ABS6C5C6</accession>
<keyword evidence="8" id="KW-1185">Reference proteome</keyword>
<evidence type="ECO:0000256" key="1">
    <source>
        <dbReference type="ARBA" id="ARBA00004141"/>
    </source>
</evidence>
<feature type="transmembrane region" description="Helical" evidence="5">
    <location>
        <begin position="231"/>
        <end position="248"/>
    </location>
</feature>
<evidence type="ECO:0000256" key="2">
    <source>
        <dbReference type="ARBA" id="ARBA00022692"/>
    </source>
</evidence>
<keyword evidence="3 5" id="KW-1133">Transmembrane helix</keyword>
<dbReference type="EMBL" id="JAHLDG010000019">
    <property type="protein sequence ID" value="MBU3220656.1"/>
    <property type="molecule type" value="Genomic_DNA"/>
</dbReference>
<reference evidence="7 8" key="1">
    <citation type="submission" date="2021-06" db="EMBL/GenBank/DDBJ databases">
        <title>Clostridia strains as spoilage organisms.</title>
        <authorList>
            <person name="Wambui J."/>
            <person name="Stephan R."/>
            <person name="Stevens M.J.A."/>
        </authorList>
    </citation>
    <scope>NUCLEOTIDE SEQUENCE [LARGE SCALE GENOMIC DNA]</scope>
    <source>
        <strain evidence="7 8">CM013</strain>
    </source>
</reference>
<feature type="transmembrane region" description="Helical" evidence="5">
    <location>
        <begin position="165"/>
        <end position="181"/>
    </location>
</feature>
<gene>
    <name evidence="7" type="ORF">KPL27_11240</name>
</gene>